<proteinExistence type="predicted"/>
<evidence type="ECO:0008006" key="4">
    <source>
        <dbReference type="Google" id="ProtNLM"/>
    </source>
</evidence>
<dbReference type="Proteomes" id="UP000031166">
    <property type="component" value="Unassembled WGS sequence"/>
</dbReference>
<protein>
    <recommendedName>
        <fullName evidence="4">DUF2188 domain-containing protein</fullName>
    </recommendedName>
</protein>
<sequence length="79" mass="8613">MAHVTYRIVEHDGGWAYKSGDTYSETFASHDDAKAAAVRAAREQRVPDQTAAIEYETAAGEWVTESADGHDRPSTDVEG</sequence>
<gene>
    <name evidence="2" type="ORF">RM53_06150</name>
</gene>
<dbReference type="RefSeq" id="WP_017506104.1">
    <property type="nucleotide sequence ID" value="NZ_JWSY01000009.1"/>
</dbReference>
<dbReference type="STRING" id="172043.RM53_06150"/>
<evidence type="ECO:0000313" key="2">
    <source>
        <dbReference type="EMBL" id="KIC58796.1"/>
    </source>
</evidence>
<dbReference type="AlphaFoldDB" id="A0A0B4CWX2"/>
<name>A0A0B4CWX2_9CAUL</name>
<comment type="caution">
    <text evidence="2">The sequence shown here is derived from an EMBL/GenBank/DDBJ whole genome shotgun (WGS) entry which is preliminary data.</text>
</comment>
<accession>A0A0B4CWX2</accession>
<evidence type="ECO:0000313" key="3">
    <source>
        <dbReference type="Proteomes" id="UP000031166"/>
    </source>
</evidence>
<feature type="compositionally biased region" description="Basic and acidic residues" evidence="1">
    <location>
        <begin position="67"/>
        <end position="79"/>
    </location>
</feature>
<dbReference type="Pfam" id="PF09954">
    <property type="entry name" value="DUF2188"/>
    <property type="match status" value="1"/>
</dbReference>
<feature type="region of interest" description="Disordered" evidence="1">
    <location>
        <begin position="60"/>
        <end position="79"/>
    </location>
</feature>
<evidence type="ECO:0000256" key="1">
    <source>
        <dbReference type="SAM" id="MobiDB-lite"/>
    </source>
</evidence>
<dbReference type="EMBL" id="JWSY01000009">
    <property type="protein sequence ID" value="KIC58796.1"/>
    <property type="molecule type" value="Genomic_DNA"/>
</dbReference>
<reference evidence="2 3" key="1">
    <citation type="submission" date="2014-12" db="EMBL/GenBank/DDBJ databases">
        <title>Genome sequencing of Brevundimonas nasdae TPW30.</title>
        <authorList>
            <person name="Tan P.W."/>
            <person name="Chan K.-G."/>
        </authorList>
    </citation>
    <scope>NUCLEOTIDE SEQUENCE [LARGE SCALE GENOMIC DNA]</scope>
    <source>
        <strain evidence="2 3">TPW30</strain>
    </source>
</reference>
<dbReference type="InterPro" id="IPR018691">
    <property type="entry name" value="DUF2188"/>
</dbReference>
<organism evidence="2 3">
    <name type="scientific">Brevundimonas nasdae</name>
    <dbReference type="NCBI Taxonomy" id="172043"/>
    <lineage>
        <taxon>Bacteria</taxon>
        <taxon>Pseudomonadati</taxon>
        <taxon>Pseudomonadota</taxon>
        <taxon>Alphaproteobacteria</taxon>
        <taxon>Caulobacterales</taxon>
        <taxon>Caulobacteraceae</taxon>
        <taxon>Brevundimonas</taxon>
    </lineage>
</organism>